<comment type="caution">
    <text evidence="2">The sequence shown here is derived from an EMBL/GenBank/DDBJ whole genome shotgun (WGS) entry which is preliminary data.</text>
</comment>
<gene>
    <name evidence="2" type="ORF">BJ969_003140</name>
</gene>
<dbReference type="InterPro" id="IPR025161">
    <property type="entry name" value="IS402-like_dom"/>
</dbReference>
<reference evidence="2 3" key="1">
    <citation type="submission" date="2020-08" db="EMBL/GenBank/DDBJ databases">
        <title>Sequencing the genomes of 1000 actinobacteria strains.</title>
        <authorList>
            <person name="Klenk H.-P."/>
        </authorList>
    </citation>
    <scope>NUCLEOTIDE SEQUENCE [LARGE SCALE GENOMIC DNA]</scope>
    <source>
        <strain evidence="2 3">DSM 45582</strain>
    </source>
</reference>
<dbReference type="AlphaFoldDB" id="A0A840NLQ3"/>
<dbReference type="PANTHER" id="PTHR46637:SF1">
    <property type="entry name" value="BLL5188 PROTEIN"/>
    <property type="match status" value="1"/>
</dbReference>
<protein>
    <submittedName>
        <fullName evidence="2">Transposase</fullName>
    </submittedName>
</protein>
<dbReference type="Pfam" id="PF13340">
    <property type="entry name" value="DUF4096"/>
    <property type="match status" value="1"/>
</dbReference>
<dbReference type="Proteomes" id="UP000580474">
    <property type="component" value="Unassembled WGS sequence"/>
</dbReference>
<keyword evidence="3" id="KW-1185">Reference proteome</keyword>
<organism evidence="2 3">
    <name type="scientific">Saccharopolyspora gloriosae</name>
    <dbReference type="NCBI Taxonomy" id="455344"/>
    <lineage>
        <taxon>Bacteria</taxon>
        <taxon>Bacillati</taxon>
        <taxon>Actinomycetota</taxon>
        <taxon>Actinomycetes</taxon>
        <taxon>Pseudonocardiales</taxon>
        <taxon>Pseudonocardiaceae</taxon>
        <taxon>Saccharopolyspora</taxon>
    </lineage>
</organism>
<evidence type="ECO:0000313" key="2">
    <source>
        <dbReference type="EMBL" id="MBB5070052.1"/>
    </source>
</evidence>
<sequence length="99" mass="11504">MPEKGGRPRIDDRTTFQGILFVLHTGIQWKFLPQELRFGSGMTCWRWLRDWHEADVWTRLQQVLLATPRGADQLDCSRSVVDAFHVRAMRGGPKQGRAR</sequence>
<dbReference type="EMBL" id="JACHIV010000001">
    <property type="protein sequence ID" value="MBB5070052.1"/>
    <property type="molecule type" value="Genomic_DNA"/>
</dbReference>
<accession>A0A840NLQ3</accession>
<evidence type="ECO:0000259" key="1">
    <source>
        <dbReference type="Pfam" id="PF13340"/>
    </source>
</evidence>
<name>A0A840NLQ3_9PSEU</name>
<evidence type="ECO:0000313" key="3">
    <source>
        <dbReference type="Proteomes" id="UP000580474"/>
    </source>
</evidence>
<feature type="domain" description="Insertion element IS402-like" evidence="1">
    <location>
        <begin position="4"/>
        <end position="60"/>
    </location>
</feature>
<dbReference type="PANTHER" id="PTHR46637">
    <property type="entry name" value="TIS1421-TRANSPOSASE PROTEIN A"/>
    <property type="match status" value="1"/>
</dbReference>
<dbReference type="InterPro" id="IPR052909">
    <property type="entry name" value="Transposase_6_like"/>
</dbReference>
<proteinExistence type="predicted"/>